<sequence>MVYYIYDCKKISLEFNIVVFVKRVIEGPMSNCLWYMYIGILLILPVLQKMTKPMKKQDYMYMLVSGFILLSVCPVIAHWLDESGISNLITDSMLSVYVLMVVLGYYLEKYVDLKNGCIKWLLLIIGSETCINVGLTYIEWNDLKKAGKLTSPNDYLFYSNKEYINVMILSVCVFFALKYLYLKYECMLNEKVKHAITYLGSLTLGTYVMGDLWIDIFLPLYCKSSVIIHPIVSMIIMEIVVFVTGMIFTAVLKKIPVIKSVL</sequence>
<name>A0A3E4MHT3_9FIRM</name>
<evidence type="ECO:0000256" key="1">
    <source>
        <dbReference type="SAM" id="Phobius"/>
    </source>
</evidence>
<feature type="transmembrane region" description="Helical" evidence="1">
    <location>
        <begin position="194"/>
        <end position="214"/>
    </location>
</feature>
<accession>A0A3E4MHT3</accession>
<keyword evidence="1" id="KW-0812">Transmembrane</keyword>
<feature type="transmembrane region" description="Helical" evidence="1">
    <location>
        <begin position="59"/>
        <end position="80"/>
    </location>
</feature>
<feature type="transmembrane region" description="Helical" evidence="1">
    <location>
        <begin position="28"/>
        <end position="47"/>
    </location>
</feature>
<gene>
    <name evidence="2" type="ORF">DXD10_05145</name>
</gene>
<reference evidence="2 3" key="1">
    <citation type="submission" date="2018-08" db="EMBL/GenBank/DDBJ databases">
        <title>A genome reference for cultivated species of the human gut microbiota.</title>
        <authorList>
            <person name="Zou Y."/>
            <person name="Xue W."/>
            <person name="Luo G."/>
        </authorList>
    </citation>
    <scope>NUCLEOTIDE SEQUENCE [LARGE SCALE GENOMIC DNA]</scope>
    <source>
        <strain evidence="2 3">TF11-11</strain>
    </source>
</reference>
<evidence type="ECO:0000313" key="2">
    <source>
        <dbReference type="EMBL" id="RGK49094.1"/>
    </source>
</evidence>
<feature type="transmembrane region" description="Helical" evidence="1">
    <location>
        <begin position="226"/>
        <end position="252"/>
    </location>
</feature>
<evidence type="ECO:0000313" key="3">
    <source>
        <dbReference type="Proteomes" id="UP000261208"/>
    </source>
</evidence>
<comment type="caution">
    <text evidence="2">The sequence shown here is derived from an EMBL/GenBank/DDBJ whole genome shotgun (WGS) entry which is preliminary data.</text>
</comment>
<feature type="transmembrane region" description="Helical" evidence="1">
    <location>
        <begin position="120"/>
        <end position="138"/>
    </location>
</feature>
<dbReference type="Proteomes" id="UP000261208">
    <property type="component" value="Unassembled WGS sequence"/>
</dbReference>
<organism evidence="2 3">
    <name type="scientific">Dorea formicigenerans</name>
    <dbReference type="NCBI Taxonomy" id="39486"/>
    <lineage>
        <taxon>Bacteria</taxon>
        <taxon>Bacillati</taxon>
        <taxon>Bacillota</taxon>
        <taxon>Clostridia</taxon>
        <taxon>Lachnospirales</taxon>
        <taxon>Lachnospiraceae</taxon>
        <taxon>Dorea</taxon>
    </lineage>
</organism>
<dbReference type="EMBL" id="QSQQ01000005">
    <property type="protein sequence ID" value="RGK49094.1"/>
    <property type="molecule type" value="Genomic_DNA"/>
</dbReference>
<protein>
    <submittedName>
        <fullName evidence="2">Uncharacterized protein</fullName>
    </submittedName>
</protein>
<feature type="transmembrane region" description="Helical" evidence="1">
    <location>
        <begin position="92"/>
        <end position="108"/>
    </location>
</feature>
<keyword evidence="1" id="KW-0472">Membrane</keyword>
<proteinExistence type="predicted"/>
<feature type="transmembrane region" description="Helical" evidence="1">
    <location>
        <begin position="163"/>
        <end position="182"/>
    </location>
</feature>
<dbReference type="AlphaFoldDB" id="A0A3E4MHT3"/>
<keyword evidence="1" id="KW-1133">Transmembrane helix</keyword>